<organism evidence="2 3">
    <name type="scientific">Exocentrus adspersus</name>
    <dbReference type="NCBI Taxonomy" id="1586481"/>
    <lineage>
        <taxon>Eukaryota</taxon>
        <taxon>Metazoa</taxon>
        <taxon>Ecdysozoa</taxon>
        <taxon>Arthropoda</taxon>
        <taxon>Hexapoda</taxon>
        <taxon>Insecta</taxon>
        <taxon>Pterygota</taxon>
        <taxon>Neoptera</taxon>
        <taxon>Endopterygota</taxon>
        <taxon>Coleoptera</taxon>
        <taxon>Polyphaga</taxon>
        <taxon>Cucujiformia</taxon>
        <taxon>Chrysomeloidea</taxon>
        <taxon>Cerambycidae</taxon>
        <taxon>Lamiinae</taxon>
        <taxon>Acanthocinini</taxon>
        <taxon>Exocentrus</taxon>
    </lineage>
</organism>
<dbReference type="Proteomes" id="UP001159042">
    <property type="component" value="Unassembled WGS sequence"/>
</dbReference>
<evidence type="ECO:0000256" key="1">
    <source>
        <dbReference type="SAM" id="MobiDB-lite"/>
    </source>
</evidence>
<feature type="compositionally biased region" description="Gly residues" evidence="1">
    <location>
        <begin position="21"/>
        <end position="31"/>
    </location>
</feature>
<comment type="caution">
    <text evidence="2">The sequence shown here is derived from an EMBL/GenBank/DDBJ whole genome shotgun (WGS) entry which is preliminary data.</text>
</comment>
<keyword evidence="3" id="KW-1185">Reference proteome</keyword>
<proteinExistence type="predicted"/>
<evidence type="ECO:0000313" key="2">
    <source>
        <dbReference type="EMBL" id="KAJ8924946.1"/>
    </source>
</evidence>
<accession>A0AAV8WES0</accession>
<sequence>MYISDGGFLLSEERRSNAGGKRNGNGNPGGNKDGEAGATVGNDSDKTVLTKILKGIGEIKVELAEIRNMIRKENPSTVTQANFDAVRKLLPIRTVEDLDKWAEYLLDEEMKLLFGRFVKQIGGANFKDNLKRVYKNIFSNAFALQCSWLGQKNNYRISTTAVIYAVKENMFELYPQLQEKEFEIISSEWFRHARQRLEREKLVSTRLMRQHFNIL</sequence>
<evidence type="ECO:0000313" key="3">
    <source>
        <dbReference type="Proteomes" id="UP001159042"/>
    </source>
</evidence>
<protein>
    <recommendedName>
        <fullName evidence="4">DUF4806 domain-containing protein</fullName>
    </recommendedName>
</protein>
<gene>
    <name evidence="2" type="ORF">NQ315_001109</name>
</gene>
<feature type="region of interest" description="Disordered" evidence="1">
    <location>
        <begin position="13"/>
        <end position="42"/>
    </location>
</feature>
<reference evidence="2 3" key="1">
    <citation type="journal article" date="2023" name="Insect Mol. Biol.">
        <title>Genome sequencing provides insights into the evolution of gene families encoding plant cell wall-degrading enzymes in longhorned beetles.</title>
        <authorList>
            <person name="Shin N.R."/>
            <person name="Okamura Y."/>
            <person name="Kirsch R."/>
            <person name="Pauchet Y."/>
        </authorList>
    </citation>
    <scope>NUCLEOTIDE SEQUENCE [LARGE SCALE GENOMIC DNA]</scope>
    <source>
        <strain evidence="2">EAD_L_NR</strain>
    </source>
</reference>
<dbReference type="PANTHER" id="PTHR34153">
    <property type="entry name" value="SI:CH211-262H13.3-RELATED-RELATED"/>
    <property type="match status" value="1"/>
</dbReference>
<dbReference type="EMBL" id="JANEYG010000002">
    <property type="protein sequence ID" value="KAJ8924946.1"/>
    <property type="molecule type" value="Genomic_DNA"/>
</dbReference>
<evidence type="ECO:0008006" key="4">
    <source>
        <dbReference type="Google" id="ProtNLM"/>
    </source>
</evidence>
<dbReference type="PANTHER" id="PTHR34153:SF2">
    <property type="entry name" value="SI:CH211-262H13.3-RELATED"/>
    <property type="match status" value="1"/>
</dbReference>
<name>A0AAV8WES0_9CUCU</name>
<dbReference type="AlphaFoldDB" id="A0AAV8WES0"/>